<feature type="signal peptide" evidence="2">
    <location>
        <begin position="1"/>
        <end position="18"/>
    </location>
</feature>
<protein>
    <recommendedName>
        <fullName evidence="5">Glycine zipper domain-containing protein</fullName>
    </recommendedName>
</protein>
<dbReference type="EMBL" id="JACHFM010000002">
    <property type="protein sequence ID" value="MBB5222827.1"/>
    <property type="molecule type" value="Genomic_DNA"/>
</dbReference>
<sequence>MKSTSLILCAVAITGAIAGCTPTGGAGPVSSRLASNSSLSVEAIHLQSASEKLLTLEQQQVAARDRERSFAVQGTLVGGVLGAGLGAGLACGIEALRGRECSDGEMIAGGVGGAAVGGKIGYDKGTQVARDQNAAADRENEIRRRLQVAGEQLSTARTARISAEKVAAQNIARLRQMQAAVAAGTASKEQLMMARADASADAQQIHAAAAAMGSGAGSLASSSKATAAQSPSQAGSLQNAQHTMTAEQSKTAAQYNVLIEAINNSAL</sequence>
<keyword evidence="4" id="KW-1185">Reference proteome</keyword>
<feature type="region of interest" description="Disordered" evidence="1">
    <location>
        <begin position="222"/>
        <end position="245"/>
    </location>
</feature>
<evidence type="ECO:0000313" key="3">
    <source>
        <dbReference type="EMBL" id="MBB5222827.1"/>
    </source>
</evidence>
<dbReference type="RefSeq" id="WP_184150346.1">
    <property type="nucleotide sequence ID" value="NZ_JACHFM010000002.1"/>
</dbReference>
<organism evidence="3 4">
    <name type="scientific">Amaricoccus macauensis</name>
    <dbReference type="NCBI Taxonomy" id="57001"/>
    <lineage>
        <taxon>Bacteria</taxon>
        <taxon>Pseudomonadati</taxon>
        <taxon>Pseudomonadota</taxon>
        <taxon>Alphaproteobacteria</taxon>
        <taxon>Rhodobacterales</taxon>
        <taxon>Paracoccaceae</taxon>
        <taxon>Amaricoccus</taxon>
    </lineage>
</organism>
<evidence type="ECO:0008006" key="5">
    <source>
        <dbReference type="Google" id="ProtNLM"/>
    </source>
</evidence>
<comment type="caution">
    <text evidence="3">The sequence shown here is derived from an EMBL/GenBank/DDBJ whole genome shotgun (WGS) entry which is preliminary data.</text>
</comment>
<reference evidence="3 4" key="1">
    <citation type="submission" date="2020-08" db="EMBL/GenBank/DDBJ databases">
        <title>Genomic Encyclopedia of Type Strains, Phase IV (KMG-IV): sequencing the most valuable type-strain genomes for metagenomic binning, comparative biology and taxonomic classification.</title>
        <authorList>
            <person name="Goeker M."/>
        </authorList>
    </citation>
    <scope>NUCLEOTIDE SEQUENCE [LARGE SCALE GENOMIC DNA]</scope>
    <source>
        <strain evidence="3 4">DSM 101730</strain>
    </source>
</reference>
<feature type="chain" id="PRO_5032666614" description="Glycine zipper domain-containing protein" evidence="2">
    <location>
        <begin position="19"/>
        <end position="267"/>
    </location>
</feature>
<dbReference type="AlphaFoldDB" id="A0A840SLJ0"/>
<evidence type="ECO:0000313" key="4">
    <source>
        <dbReference type="Proteomes" id="UP000549457"/>
    </source>
</evidence>
<dbReference type="PROSITE" id="PS51257">
    <property type="entry name" value="PROKAR_LIPOPROTEIN"/>
    <property type="match status" value="1"/>
</dbReference>
<evidence type="ECO:0000256" key="2">
    <source>
        <dbReference type="SAM" id="SignalP"/>
    </source>
</evidence>
<accession>A0A840SLJ0</accession>
<gene>
    <name evidence="3" type="ORF">HNP73_002763</name>
</gene>
<feature type="compositionally biased region" description="Polar residues" evidence="1">
    <location>
        <begin position="235"/>
        <end position="245"/>
    </location>
</feature>
<proteinExistence type="predicted"/>
<name>A0A840SLJ0_9RHOB</name>
<feature type="compositionally biased region" description="Low complexity" evidence="1">
    <location>
        <begin position="222"/>
        <end position="234"/>
    </location>
</feature>
<keyword evidence="2" id="KW-0732">Signal</keyword>
<evidence type="ECO:0000256" key="1">
    <source>
        <dbReference type="SAM" id="MobiDB-lite"/>
    </source>
</evidence>
<dbReference type="Proteomes" id="UP000549457">
    <property type="component" value="Unassembled WGS sequence"/>
</dbReference>